<feature type="transmembrane region" description="Helical" evidence="1">
    <location>
        <begin position="51"/>
        <end position="70"/>
    </location>
</feature>
<keyword evidence="1" id="KW-1133">Transmembrane helix</keyword>
<dbReference type="OrthoDB" id="7859440at2"/>
<feature type="transmembrane region" description="Helical" evidence="1">
    <location>
        <begin position="12"/>
        <end position="31"/>
    </location>
</feature>
<dbReference type="Pfam" id="PF07331">
    <property type="entry name" value="TctB"/>
    <property type="match status" value="1"/>
</dbReference>
<reference evidence="3 4" key="1">
    <citation type="submission" date="2016-11" db="EMBL/GenBank/DDBJ databases">
        <authorList>
            <person name="Jaros S."/>
            <person name="Januszkiewicz K."/>
            <person name="Wedrychowicz H."/>
        </authorList>
    </citation>
    <scope>NUCLEOTIDE SEQUENCE [LARGE SCALE GENOMIC DNA]</scope>
    <source>
        <strain evidence="3 4">DSM 22153</strain>
    </source>
</reference>
<evidence type="ECO:0000313" key="4">
    <source>
        <dbReference type="Proteomes" id="UP000186002"/>
    </source>
</evidence>
<feature type="transmembrane region" description="Helical" evidence="1">
    <location>
        <begin position="91"/>
        <end position="110"/>
    </location>
</feature>
<evidence type="ECO:0000256" key="1">
    <source>
        <dbReference type="SAM" id="Phobius"/>
    </source>
</evidence>
<keyword evidence="4" id="KW-1185">Reference proteome</keyword>
<keyword evidence="1" id="KW-0812">Transmembrane</keyword>
<sequence length="167" mass="18032">MIGSLKVGRRFAEWCAAALMLVLVALVFQQIRDVLAPAGMAEGGPYDNAAAYPRGVAMVLLGLVALQIVVQLVSRGSLNERGFRLDRFTRPAVIILIFGLYLGLLGTLGYHVASAPMLFAIMAACGSRQWGQMIAFSLGISFGLAWFFESQLDVVLPGGIFNLNIPW</sequence>
<evidence type="ECO:0000259" key="2">
    <source>
        <dbReference type="Pfam" id="PF07331"/>
    </source>
</evidence>
<gene>
    <name evidence="3" type="ORF">SAMN05444272_3847</name>
</gene>
<dbReference type="Proteomes" id="UP000186002">
    <property type="component" value="Unassembled WGS sequence"/>
</dbReference>
<organism evidence="3 4">
    <name type="scientific">Roseibium suaedae</name>
    <dbReference type="NCBI Taxonomy" id="735517"/>
    <lineage>
        <taxon>Bacteria</taxon>
        <taxon>Pseudomonadati</taxon>
        <taxon>Pseudomonadota</taxon>
        <taxon>Alphaproteobacteria</taxon>
        <taxon>Hyphomicrobiales</taxon>
        <taxon>Stappiaceae</taxon>
        <taxon>Roseibium</taxon>
    </lineage>
</organism>
<dbReference type="InterPro" id="IPR009936">
    <property type="entry name" value="DUF1468"/>
</dbReference>
<feature type="domain" description="DUF1468" evidence="2">
    <location>
        <begin position="17"/>
        <end position="157"/>
    </location>
</feature>
<dbReference type="RefSeq" id="WP_073014980.1">
    <property type="nucleotide sequence ID" value="NZ_FRBW01000005.1"/>
</dbReference>
<dbReference type="AlphaFoldDB" id="A0A1M7NMC6"/>
<dbReference type="STRING" id="735517.SAMN05444272_3847"/>
<proteinExistence type="predicted"/>
<name>A0A1M7NMC6_9HYPH</name>
<feature type="transmembrane region" description="Helical" evidence="1">
    <location>
        <begin position="130"/>
        <end position="148"/>
    </location>
</feature>
<accession>A0A1M7NMC6</accession>
<protein>
    <submittedName>
        <fullName evidence="3">Tripartite tricarboxylate transporter TctB family protein</fullName>
    </submittedName>
</protein>
<dbReference type="EMBL" id="FRBW01000005">
    <property type="protein sequence ID" value="SHN05033.1"/>
    <property type="molecule type" value="Genomic_DNA"/>
</dbReference>
<evidence type="ECO:0000313" key="3">
    <source>
        <dbReference type="EMBL" id="SHN05033.1"/>
    </source>
</evidence>
<keyword evidence="1" id="KW-0472">Membrane</keyword>